<protein>
    <submittedName>
        <fullName evidence="1">Uncharacterized protein</fullName>
    </submittedName>
</protein>
<accession>A0A9P6WIZ1</accession>
<dbReference type="AlphaFoldDB" id="A0A9P6WIZ1"/>
<name>A0A9P6WIZ1_9ASCO</name>
<reference evidence="1" key="1">
    <citation type="submission" date="2020-11" db="EMBL/GenBank/DDBJ databases">
        <title>Kefir isolates.</title>
        <authorList>
            <person name="Marcisauskas S."/>
            <person name="Kim Y."/>
            <person name="Blasche S."/>
        </authorList>
    </citation>
    <scope>NUCLEOTIDE SEQUENCE</scope>
    <source>
        <strain evidence="1">Olga-1</strain>
    </source>
</reference>
<keyword evidence="2" id="KW-1185">Reference proteome</keyword>
<dbReference type="EMBL" id="PUHW01000191">
    <property type="protein sequence ID" value="KAG0688020.1"/>
    <property type="molecule type" value="Genomic_DNA"/>
</dbReference>
<evidence type="ECO:0000313" key="1">
    <source>
        <dbReference type="EMBL" id="KAG0688020.1"/>
    </source>
</evidence>
<dbReference type="Proteomes" id="UP000697127">
    <property type="component" value="Unassembled WGS sequence"/>
</dbReference>
<gene>
    <name evidence="1" type="ORF">C6P40_001514</name>
</gene>
<sequence>MNISDKLKRFRQKYKIEAKENVEVYELLKLDTRDTRTNLKTGANYAKIKIKFVRVMKILRLKSLEHEEVMIQFAEVDTVNNWANCYISSSEINPTNIESINIGVDVSFNETSHVGYNEKQLPNILSRSDFQQNHHLPPLLNVFQPPIQNAMVDHYAK</sequence>
<organism evidence="1 2">
    <name type="scientific">Pichia californica</name>
    <dbReference type="NCBI Taxonomy" id="460514"/>
    <lineage>
        <taxon>Eukaryota</taxon>
        <taxon>Fungi</taxon>
        <taxon>Dikarya</taxon>
        <taxon>Ascomycota</taxon>
        <taxon>Saccharomycotina</taxon>
        <taxon>Pichiomycetes</taxon>
        <taxon>Pichiales</taxon>
        <taxon>Pichiaceae</taxon>
        <taxon>Pichia</taxon>
    </lineage>
</organism>
<proteinExistence type="predicted"/>
<comment type="caution">
    <text evidence="1">The sequence shown here is derived from an EMBL/GenBank/DDBJ whole genome shotgun (WGS) entry which is preliminary data.</text>
</comment>
<evidence type="ECO:0000313" key="2">
    <source>
        <dbReference type="Proteomes" id="UP000697127"/>
    </source>
</evidence>